<reference evidence="5 6" key="1">
    <citation type="submission" date="2023-02" db="EMBL/GenBank/DDBJ databases">
        <title>Oceanobacillus kimchii IFOP_LL358 isolated form Alexandrium catenella lab strain.</title>
        <authorList>
            <person name="Gajardo G."/>
            <person name="Ueki S."/>
            <person name="Maruyama F."/>
        </authorList>
    </citation>
    <scope>NUCLEOTIDE SEQUENCE [LARGE SCALE GENOMIC DNA]</scope>
    <source>
        <strain evidence="5 6">IFOP_LL358</strain>
    </source>
</reference>
<dbReference type="Proteomes" id="UP001275436">
    <property type="component" value="Unassembled WGS sequence"/>
</dbReference>
<dbReference type="PANTHER" id="PTHR33175">
    <property type="entry name" value="DNA-BINDING PROTEIN HU"/>
    <property type="match status" value="1"/>
</dbReference>
<dbReference type="RefSeq" id="WP_317958035.1">
    <property type="nucleotide sequence ID" value="NZ_BSKO01000001.1"/>
</dbReference>
<evidence type="ECO:0000256" key="1">
    <source>
        <dbReference type="ARBA" id="ARBA00010529"/>
    </source>
</evidence>
<dbReference type="SMART" id="SM00411">
    <property type="entry name" value="BHL"/>
    <property type="match status" value="1"/>
</dbReference>
<name>A0ABQ5TH01_9BACI</name>
<dbReference type="SUPFAM" id="SSF47729">
    <property type="entry name" value="IHF-like DNA-binding proteins"/>
    <property type="match status" value="1"/>
</dbReference>
<dbReference type="InterPro" id="IPR000119">
    <property type="entry name" value="Hist_DNA-bd"/>
</dbReference>
<dbReference type="CDD" id="cd13831">
    <property type="entry name" value="HU"/>
    <property type="match status" value="1"/>
</dbReference>
<dbReference type="Gene3D" id="4.10.520.10">
    <property type="entry name" value="IHF-like DNA-binding proteins"/>
    <property type="match status" value="1"/>
</dbReference>
<proteinExistence type="inferred from homology"/>
<evidence type="ECO:0000256" key="3">
    <source>
        <dbReference type="ARBA" id="ARBA00023125"/>
    </source>
</evidence>
<dbReference type="EMBL" id="BSKO01000001">
    <property type="protein sequence ID" value="GLO66153.1"/>
    <property type="molecule type" value="Genomic_DNA"/>
</dbReference>
<keyword evidence="3" id="KW-0238">DNA-binding</keyword>
<dbReference type="InterPro" id="IPR010992">
    <property type="entry name" value="IHF-like_DNA-bd_dom_sf"/>
</dbReference>
<comment type="similarity">
    <text evidence="1 4">Belongs to the bacterial histone-like protein family.</text>
</comment>
<dbReference type="PRINTS" id="PR01727">
    <property type="entry name" value="DNABINDINGHU"/>
</dbReference>
<sequence length="91" mass="9789">MNKGELVTQVAKATETTKKDAKVLVDTVFASIEQELAEGNDVSILGFGNWKVKDRAARTGNNPQTGEKIEIPATKTVKFTAGKKLKSLVKG</sequence>
<evidence type="ECO:0000256" key="2">
    <source>
        <dbReference type="ARBA" id="ARBA00023067"/>
    </source>
</evidence>
<evidence type="ECO:0000313" key="5">
    <source>
        <dbReference type="EMBL" id="GLO66153.1"/>
    </source>
</evidence>
<gene>
    <name evidence="5" type="primary">hup</name>
    <name evidence="5" type="ORF">MACH08_19370</name>
</gene>
<comment type="caution">
    <text evidence="5">The sequence shown here is derived from an EMBL/GenBank/DDBJ whole genome shotgun (WGS) entry which is preliminary data.</text>
</comment>
<accession>A0ABQ5TH01</accession>
<keyword evidence="6" id="KW-1185">Reference proteome</keyword>
<evidence type="ECO:0000313" key="6">
    <source>
        <dbReference type="Proteomes" id="UP001275436"/>
    </source>
</evidence>
<organism evidence="5 6">
    <name type="scientific">Oceanobacillus kimchii</name>
    <dbReference type="NCBI Taxonomy" id="746691"/>
    <lineage>
        <taxon>Bacteria</taxon>
        <taxon>Bacillati</taxon>
        <taxon>Bacillota</taxon>
        <taxon>Bacilli</taxon>
        <taxon>Bacillales</taxon>
        <taxon>Bacillaceae</taxon>
        <taxon>Oceanobacillus</taxon>
    </lineage>
</organism>
<dbReference type="PANTHER" id="PTHR33175:SF3">
    <property type="entry name" value="DNA-BINDING PROTEIN HU-BETA"/>
    <property type="match status" value="1"/>
</dbReference>
<evidence type="ECO:0000256" key="4">
    <source>
        <dbReference type="RuleBase" id="RU003939"/>
    </source>
</evidence>
<dbReference type="Pfam" id="PF00216">
    <property type="entry name" value="Bac_DNA_binding"/>
    <property type="match status" value="1"/>
</dbReference>
<protein>
    <submittedName>
        <fullName evidence="5">Transcriptional regulator</fullName>
    </submittedName>
</protein>
<keyword evidence="2" id="KW-0226">DNA condensation</keyword>